<dbReference type="KEGG" id="ddr:Deide_06450"/>
<proteinExistence type="predicted"/>
<organism evidence="1 2">
    <name type="scientific">Deinococcus deserti (strain DSM 17065 / CIP 109153 / LMG 22923 / VCD115)</name>
    <dbReference type="NCBI Taxonomy" id="546414"/>
    <lineage>
        <taxon>Bacteria</taxon>
        <taxon>Thermotogati</taxon>
        <taxon>Deinococcota</taxon>
        <taxon>Deinococci</taxon>
        <taxon>Deinococcales</taxon>
        <taxon>Deinococcaceae</taxon>
        <taxon>Deinococcus</taxon>
    </lineage>
</organism>
<gene>
    <name evidence="1" type="ordered locus">Deide_06450</name>
</gene>
<protein>
    <submittedName>
        <fullName evidence="1">Uncharacterized protein</fullName>
    </submittedName>
</protein>
<dbReference type="PaxDb" id="546414-Deide_06450"/>
<dbReference type="STRING" id="546414.Deide_06450"/>
<reference evidence="1 2" key="1">
    <citation type="journal article" date="2009" name="PLoS Genet.">
        <title>Alliance of proteomics and genomics to unravel the specificities of Sahara bacterium Deinococcus deserti.</title>
        <authorList>
            <person name="de Groot A."/>
            <person name="Dulermo R."/>
            <person name="Ortet P."/>
            <person name="Blanchard L."/>
            <person name="Guerin P."/>
            <person name="Fernandez B."/>
            <person name="Vacherie B."/>
            <person name="Dossat C."/>
            <person name="Jolivet E."/>
            <person name="Siguier P."/>
            <person name="Chandler M."/>
            <person name="Barakat M."/>
            <person name="Dedieu A."/>
            <person name="Barbe V."/>
            <person name="Heulin T."/>
            <person name="Sommer S."/>
            <person name="Achouak W."/>
            <person name="Armengaud J."/>
        </authorList>
    </citation>
    <scope>NUCLEOTIDE SEQUENCE [LARGE SCALE GENOMIC DNA]</scope>
    <source>
        <strain evidence="2">DSM 17065 / CIP 109153 / LMG 22923 / VCD115</strain>
    </source>
</reference>
<keyword evidence="2" id="KW-1185">Reference proteome</keyword>
<dbReference type="HOGENOM" id="CLU_2492674_0_0_0"/>
<dbReference type="EMBL" id="CP001114">
    <property type="protein sequence ID" value="ACO45490.1"/>
    <property type="molecule type" value="Genomic_DNA"/>
</dbReference>
<dbReference type="OrthoDB" id="71100at2"/>
<dbReference type="RefSeq" id="WP_012692613.1">
    <property type="nucleotide sequence ID" value="NC_012526.1"/>
</dbReference>
<name>C1D0W6_DEIDV</name>
<dbReference type="AlphaFoldDB" id="C1D0W6"/>
<sequence length="86" mass="9879">MSDIFNFFDMPALRLKPLPKKLQALVSAAAQNKLPVAVQLADREVHDLGVWVLECAAKYATGRYPERRLRDLWEAYGVWKTHPMKP</sequence>
<dbReference type="Proteomes" id="UP000002208">
    <property type="component" value="Chromosome"/>
</dbReference>
<evidence type="ECO:0000313" key="2">
    <source>
        <dbReference type="Proteomes" id="UP000002208"/>
    </source>
</evidence>
<accession>C1D0W6</accession>
<evidence type="ECO:0000313" key="1">
    <source>
        <dbReference type="EMBL" id="ACO45490.1"/>
    </source>
</evidence>